<dbReference type="GO" id="GO:0005506">
    <property type="term" value="F:iron ion binding"/>
    <property type="evidence" value="ECO:0007669"/>
    <property type="project" value="InterPro"/>
</dbReference>
<accession>A0A2H5EVE6</accession>
<dbReference type="GO" id="GO:0008610">
    <property type="term" value="P:lipid biosynthetic process"/>
    <property type="evidence" value="ECO:0007669"/>
    <property type="project" value="InterPro"/>
</dbReference>
<reference evidence="3 4" key="1">
    <citation type="journal article" date="2013" name="Antonie Van Leeuwenhoek">
        <title>Paracoccus zhejiangensis sp. nov., isolated from activated sludge in wastewater-treatment system.</title>
        <authorList>
            <person name="Wu Z.G."/>
            <person name="Zhang D.F."/>
            <person name="Liu Y.L."/>
            <person name="Wang F."/>
            <person name="Jiang X."/>
            <person name="Li C."/>
            <person name="Li S.P."/>
            <person name="Hong Q."/>
            <person name="Li W.J."/>
        </authorList>
    </citation>
    <scope>NUCLEOTIDE SEQUENCE [LARGE SCALE GENOMIC DNA]</scope>
    <source>
        <strain evidence="3 4">J6</strain>
    </source>
</reference>
<sequence length="241" mass="27116">MSRLRLLASHWAILVMALAFLAGLVITANGPLWLWLLVPLGVALQFVNEYGMHRFLFHLPPPRAQWRFDLMYQAHYGHHDFPTVPGLFFVPWWIALPMLGTHYLIASALGSLLFPGLGWQVGAAVILVGGVGTFLAYEWFHATAHLPVKKTAAERHVTMLHNQHHFRDFSRWFHVSPGGEVIDRALGTAIDREALKGAQRAEFMTTLGLRPDDPRLIAARRRFGPRHGITETQIARAARLG</sequence>
<protein>
    <submittedName>
        <fullName evidence="3">Fatty acid hydroxylase</fullName>
    </submittedName>
</protein>
<organism evidence="3 4">
    <name type="scientific">Paracoccus zhejiangensis</name>
    <dbReference type="NCBI Taxonomy" id="1077935"/>
    <lineage>
        <taxon>Bacteria</taxon>
        <taxon>Pseudomonadati</taxon>
        <taxon>Pseudomonadota</taxon>
        <taxon>Alphaproteobacteria</taxon>
        <taxon>Rhodobacterales</taxon>
        <taxon>Paracoccaceae</taxon>
        <taxon>Paracoccus</taxon>
    </lineage>
</organism>
<evidence type="ECO:0000313" key="3">
    <source>
        <dbReference type="EMBL" id="AUH63278.1"/>
    </source>
</evidence>
<feature type="transmembrane region" description="Helical" evidence="1">
    <location>
        <begin position="117"/>
        <end position="140"/>
    </location>
</feature>
<feature type="transmembrane region" description="Helical" evidence="1">
    <location>
        <begin position="86"/>
        <end position="105"/>
    </location>
</feature>
<keyword evidence="1" id="KW-0472">Membrane</keyword>
<proteinExistence type="predicted"/>
<evidence type="ECO:0000259" key="2">
    <source>
        <dbReference type="Pfam" id="PF04116"/>
    </source>
</evidence>
<dbReference type="Pfam" id="PF04116">
    <property type="entry name" value="FA_hydroxylase"/>
    <property type="match status" value="1"/>
</dbReference>
<feature type="domain" description="Fatty acid hydroxylase" evidence="2">
    <location>
        <begin position="40"/>
        <end position="188"/>
    </location>
</feature>
<keyword evidence="4" id="KW-1185">Reference proteome</keyword>
<dbReference type="AlphaFoldDB" id="A0A2H5EVE6"/>
<dbReference type="Proteomes" id="UP000234530">
    <property type="component" value="Chromosome"/>
</dbReference>
<feature type="transmembrane region" description="Helical" evidence="1">
    <location>
        <begin position="32"/>
        <end position="51"/>
    </location>
</feature>
<dbReference type="KEGG" id="pzh:CX676_03160"/>
<gene>
    <name evidence="3" type="ORF">CX676_03160</name>
</gene>
<feature type="transmembrane region" description="Helical" evidence="1">
    <location>
        <begin position="7"/>
        <end position="26"/>
    </location>
</feature>
<evidence type="ECO:0000256" key="1">
    <source>
        <dbReference type="SAM" id="Phobius"/>
    </source>
</evidence>
<keyword evidence="1" id="KW-1133">Transmembrane helix</keyword>
<dbReference type="InterPro" id="IPR006694">
    <property type="entry name" value="Fatty_acid_hydroxylase"/>
</dbReference>
<name>A0A2H5EVE6_9RHOB</name>
<evidence type="ECO:0000313" key="4">
    <source>
        <dbReference type="Proteomes" id="UP000234530"/>
    </source>
</evidence>
<keyword evidence="1" id="KW-0812">Transmembrane</keyword>
<dbReference type="EMBL" id="CP025430">
    <property type="protein sequence ID" value="AUH63278.1"/>
    <property type="molecule type" value="Genomic_DNA"/>
</dbReference>
<dbReference type="RefSeq" id="WP_101751320.1">
    <property type="nucleotide sequence ID" value="NZ_CP025430.1"/>
</dbReference>
<dbReference type="GO" id="GO:0016491">
    <property type="term" value="F:oxidoreductase activity"/>
    <property type="evidence" value="ECO:0007669"/>
    <property type="project" value="InterPro"/>
</dbReference>
<dbReference type="OrthoDB" id="5291370at2"/>